<evidence type="ECO:0000313" key="3">
    <source>
        <dbReference type="EMBL" id="KAK3321937.1"/>
    </source>
</evidence>
<feature type="compositionally biased region" description="Polar residues" evidence="2">
    <location>
        <begin position="306"/>
        <end position="315"/>
    </location>
</feature>
<gene>
    <name evidence="3" type="ORF">B0H66DRAFT_601418</name>
</gene>
<organism evidence="3 4">
    <name type="scientific">Apodospora peruviana</name>
    <dbReference type="NCBI Taxonomy" id="516989"/>
    <lineage>
        <taxon>Eukaryota</taxon>
        <taxon>Fungi</taxon>
        <taxon>Dikarya</taxon>
        <taxon>Ascomycota</taxon>
        <taxon>Pezizomycotina</taxon>
        <taxon>Sordariomycetes</taxon>
        <taxon>Sordariomycetidae</taxon>
        <taxon>Sordariales</taxon>
        <taxon>Lasiosphaeriaceae</taxon>
        <taxon>Apodospora</taxon>
    </lineage>
</organism>
<dbReference type="EMBL" id="JAUEDM010000003">
    <property type="protein sequence ID" value="KAK3321937.1"/>
    <property type="molecule type" value="Genomic_DNA"/>
</dbReference>
<comment type="caution">
    <text evidence="3">The sequence shown here is derived from an EMBL/GenBank/DDBJ whole genome shotgun (WGS) entry which is preliminary data.</text>
</comment>
<evidence type="ECO:0000256" key="1">
    <source>
        <dbReference type="SAM" id="Coils"/>
    </source>
</evidence>
<dbReference type="AlphaFoldDB" id="A0AAE0IB96"/>
<feature type="region of interest" description="Disordered" evidence="2">
    <location>
        <begin position="181"/>
        <end position="235"/>
    </location>
</feature>
<feature type="compositionally biased region" description="Polar residues" evidence="2">
    <location>
        <begin position="223"/>
        <end position="233"/>
    </location>
</feature>
<accession>A0AAE0IB96</accession>
<evidence type="ECO:0000256" key="2">
    <source>
        <dbReference type="SAM" id="MobiDB-lite"/>
    </source>
</evidence>
<name>A0AAE0IB96_9PEZI</name>
<keyword evidence="4" id="KW-1185">Reference proteome</keyword>
<protein>
    <submittedName>
        <fullName evidence="3">Uncharacterized protein</fullName>
    </submittedName>
</protein>
<evidence type="ECO:0000313" key="4">
    <source>
        <dbReference type="Proteomes" id="UP001283341"/>
    </source>
</evidence>
<feature type="compositionally biased region" description="Acidic residues" evidence="2">
    <location>
        <begin position="331"/>
        <end position="346"/>
    </location>
</feature>
<dbReference type="Proteomes" id="UP001283341">
    <property type="component" value="Unassembled WGS sequence"/>
</dbReference>
<feature type="region of interest" description="Disordered" evidence="2">
    <location>
        <begin position="290"/>
        <end position="420"/>
    </location>
</feature>
<feature type="compositionally biased region" description="Basic and acidic residues" evidence="2">
    <location>
        <begin position="210"/>
        <end position="222"/>
    </location>
</feature>
<reference evidence="3" key="1">
    <citation type="journal article" date="2023" name="Mol. Phylogenet. Evol.">
        <title>Genome-scale phylogeny and comparative genomics of the fungal order Sordariales.</title>
        <authorList>
            <person name="Hensen N."/>
            <person name="Bonometti L."/>
            <person name="Westerberg I."/>
            <person name="Brannstrom I.O."/>
            <person name="Guillou S."/>
            <person name="Cros-Aarteil S."/>
            <person name="Calhoun S."/>
            <person name="Haridas S."/>
            <person name="Kuo A."/>
            <person name="Mondo S."/>
            <person name="Pangilinan J."/>
            <person name="Riley R."/>
            <person name="LaButti K."/>
            <person name="Andreopoulos B."/>
            <person name="Lipzen A."/>
            <person name="Chen C."/>
            <person name="Yan M."/>
            <person name="Daum C."/>
            <person name="Ng V."/>
            <person name="Clum A."/>
            <person name="Steindorff A."/>
            <person name="Ohm R.A."/>
            <person name="Martin F."/>
            <person name="Silar P."/>
            <person name="Natvig D.O."/>
            <person name="Lalanne C."/>
            <person name="Gautier V."/>
            <person name="Ament-Velasquez S.L."/>
            <person name="Kruys A."/>
            <person name="Hutchinson M.I."/>
            <person name="Powell A.J."/>
            <person name="Barry K."/>
            <person name="Miller A.N."/>
            <person name="Grigoriev I.V."/>
            <person name="Debuchy R."/>
            <person name="Gladieux P."/>
            <person name="Hiltunen Thoren M."/>
            <person name="Johannesson H."/>
        </authorList>
    </citation>
    <scope>NUCLEOTIDE SEQUENCE</scope>
    <source>
        <strain evidence="3">CBS 118394</strain>
    </source>
</reference>
<feature type="compositionally biased region" description="Basic and acidic residues" evidence="2">
    <location>
        <begin position="318"/>
        <end position="330"/>
    </location>
</feature>
<feature type="region of interest" description="Disordered" evidence="2">
    <location>
        <begin position="73"/>
        <end position="137"/>
    </location>
</feature>
<feature type="compositionally biased region" description="Polar residues" evidence="2">
    <location>
        <begin position="355"/>
        <end position="364"/>
    </location>
</feature>
<feature type="coiled-coil region" evidence="1">
    <location>
        <begin position="248"/>
        <end position="275"/>
    </location>
</feature>
<proteinExistence type="predicted"/>
<feature type="compositionally biased region" description="Polar residues" evidence="2">
    <location>
        <begin position="188"/>
        <end position="209"/>
    </location>
</feature>
<keyword evidence="1" id="KW-0175">Coiled coil</keyword>
<feature type="compositionally biased region" description="Pro residues" evidence="2">
    <location>
        <begin position="84"/>
        <end position="94"/>
    </location>
</feature>
<sequence length="420" mass="47588">MEPVFDHRTFAVRDDTYQIQDPPNSAQMVNANLEQWFEVRAAKKQMPLEDHYAKIQEQHAYQMASLVTQHMEWQGQEAKSRPATEPPSSQPGSPPELVSSQETEDSQRDSSPPHSPAYTPAELVPSRETDDGTWEQDFEPVPRFVRLRDIERMEEEERRARVRAEQVKRISMSVARPIPMRHGFLSQADGSYSRESQPRASSADAQSQPTRDRETARHRDNEGPSTRQVTQGPTPFELKIMGMIKAHVAEFNSEMRELRKGHDDLAEQVKAIRQNICGTEQDRHTRLLAKNKAPASRHGQERRHQGTITGRSRQIPQVKRESVLPGVKKDEDDDDDEEEEEEDEFPDPAKLGTDQARTSGSASAGQKRKALGEQKGRTSSKKRPPHVLKESPVPNPHRALQDKLTNTFGKGGSKNPWVLA</sequence>
<reference evidence="3" key="2">
    <citation type="submission" date="2023-06" db="EMBL/GenBank/DDBJ databases">
        <authorList>
            <consortium name="Lawrence Berkeley National Laboratory"/>
            <person name="Haridas S."/>
            <person name="Hensen N."/>
            <person name="Bonometti L."/>
            <person name="Westerberg I."/>
            <person name="Brannstrom I.O."/>
            <person name="Guillou S."/>
            <person name="Cros-Aarteil S."/>
            <person name="Calhoun S."/>
            <person name="Kuo A."/>
            <person name="Mondo S."/>
            <person name="Pangilinan J."/>
            <person name="Riley R."/>
            <person name="Labutti K."/>
            <person name="Andreopoulos B."/>
            <person name="Lipzen A."/>
            <person name="Chen C."/>
            <person name="Yanf M."/>
            <person name="Daum C."/>
            <person name="Ng V."/>
            <person name="Clum A."/>
            <person name="Steindorff A."/>
            <person name="Ohm R."/>
            <person name="Martin F."/>
            <person name="Silar P."/>
            <person name="Natvig D."/>
            <person name="Lalanne C."/>
            <person name="Gautier V."/>
            <person name="Ament-Velasquez S.L."/>
            <person name="Kruys A."/>
            <person name="Hutchinson M.I."/>
            <person name="Powell A.J."/>
            <person name="Barry K."/>
            <person name="Miller A.N."/>
            <person name="Grigoriev I.V."/>
            <person name="Debuchy R."/>
            <person name="Gladieux P."/>
            <person name="Thoren M.H."/>
            <person name="Johannesson H."/>
        </authorList>
    </citation>
    <scope>NUCLEOTIDE SEQUENCE</scope>
    <source>
        <strain evidence="3">CBS 118394</strain>
    </source>
</reference>